<evidence type="ECO:0000256" key="5">
    <source>
        <dbReference type="RuleBase" id="RU366068"/>
    </source>
</evidence>
<dbReference type="GO" id="GO:0005743">
    <property type="term" value="C:mitochondrial inner membrane"/>
    <property type="evidence" value="ECO:0007669"/>
    <property type="project" value="TreeGrafter"/>
</dbReference>
<evidence type="ECO:0000256" key="1">
    <source>
        <dbReference type="ARBA" id="ARBA00001974"/>
    </source>
</evidence>
<protein>
    <recommendedName>
        <fullName evidence="5">Electron transfer flavoprotein-ubiquinone oxidoreductase</fullName>
        <shortName evidence="5">ETF-QO</shortName>
        <ecNumber evidence="5">1.5.5.1</ecNumber>
    </recommendedName>
</protein>
<accession>A0A553P825</accession>
<evidence type="ECO:0000313" key="9">
    <source>
        <dbReference type="EMBL" id="TRY73833.1"/>
    </source>
</evidence>
<keyword evidence="2 5" id="KW-0285">Flavoprotein</keyword>
<dbReference type="OMA" id="WANVEME"/>
<comment type="cofactor">
    <cofactor evidence="1 5">
        <name>FAD</name>
        <dbReference type="ChEBI" id="CHEBI:57692"/>
    </cofactor>
</comment>
<keyword evidence="4 5" id="KW-0560">Oxidoreductase</keyword>
<dbReference type="SUPFAM" id="SSF51905">
    <property type="entry name" value="FAD/NAD(P)-binding domain"/>
    <property type="match status" value="1"/>
</dbReference>
<comment type="catalytic activity">
    <reaction evidence="5">
        <text>a ubiquinone + reduced [electron-transfer flavoprotein] = a ubiquinol + oxidized [electron-transfer flavoprotein] + H(+)</text>
        <dbReference type="Rhea" id="RHEA:24052"/>
        <dbReference type="Rhea" id="RHEA-COMP:9565"/>
        <dbReference type="Rhea" id="RHEA-COMP:9566"/>
        <dbReference type="Rhea" id="RHEA-COMP:10685"/>
        <dbReference type="Rhea" id="RHEA-COMP:10686"/>
        <dbReference type="ChEBI" id="CHEBI:15378"/>
        <dbReference type="ChEBI" id="CHEBI:16389"/>
        <dbReference type="ChEBI" id="CHEBI:17976"/>
        <dbReference type="ChEBI" id="CHEBI:57692"/>
        <dbReference type="ChEBI" id="CHEBI:58307"/>
        <dbReference type="EC" id="1.5.5.1"/>
    </reaction>
</comment>
<evidence type="ECO:0000256" key="3">
    <source>
        <dbReference type="ARBA" id="ARBA00022827"/>
    </source>
</evidence>
<evidence type="ECO:0000256" key="4">
    <source>
        <dbReference type="ARBA" id="ARBA00023002"/>
    </source>
</evidence>
<proteinExistence type="predicted"/>
<dbReference type="PANTHER" id="PTHR10617:SF107">
    <property type="entry name" value="ELECTRON TRANSFER FLAVOPROTEIN-UBIQUINONE OXIDOREDUCTASE, MITOCHONDRIAL"/>
    <property type="match status" value="1"/>
</dbReference>
<dbReference type="EC" id="1.5.5.1" evidence="5"/>
<keyword evidence="5" id="KW-0249">Electron transport</keyword>
<dbReference type="InterPro" id="IPR049398">
    <property type="entry name" value="ETF-QO/FixC_UQ-bd"/>
</dbReference>
<comment type="cofactor">
    <cofactor evidence="5">
        <name>[4Fe-4S] cluster</name>
        <dbReference type="ChEBI" id="CHEBI:49883"/>
    </cofactor>
    <text evidence="5">Binds 1 [4Fe-4S] cluster.</text>
</comment>
<evidence type="ECO:0000256" key="6">
    <source>
        <dbReference type="SAM" id="MobiDB-lite"/>
    </source>
</evidence>
<keyword evidence="10" id="KW-1185">Reference proteome</keyword>
<feature type="compositionally biased region" description="Polar residues" evidence="6">
    <location>
        <begin position="15"/>
        <end position="32"/>
    </location>
</feature>
<dbReference type="Proteomes" id="UP000318571">
    <property type="component" value="Chromosome 3"/>
</dbReference>
<keyword evidence="5" id="KW-0408">Iron</keyword>
<evidence type="ECO:0000259" key="7">
    <source>
        <dbReference type="Pfam" id="PF07992"/>
    </source>
</evidence>
<dbReference type="PANTHER" id="PTHR10617">
    <property type="entry name" value="ELECTRON TRANSFER FLAVOPROTEIN-UBIQUINONE OXIDOREDUCTASE"/>
    <property type="match status" value="1"/>
</dbReference>
<reference evidence="9 10" key="1">
    <citation type="journal article" date="2018" name="Nat. Ecol. Evol.">
        <title>Genomic signatures of mitonuclear coevolution across populations of Tigriopus californicus.</title>
        <authorList>
            <person name="Barreto F.S."/>
            <person name="Watson E.T."/>
            <person name="Lima T.G."/>
            <person name="Willett C.S."/>
            <person name="Edmands S."/>
            <person name="Li W."/>
            <person name="Burton R.S."/>
        </authorList>
    </citation>
    <scope>NUCLEOTIDE SEQUENCE [LARGE SCALE GENOMIC DNA]</scope>
    <source>
        <strain evidence="9 10">San Diego</strain>
    </source>
</reference>
<feature type="region of interest" description="Disordered" evidence="6">
    <location>
        <begin position="1"/>
        <end position="33"/>
    </location>
</feature>
<comment type="caution">
    <text evidence="9">The sequence shown here is derived from an EMBL/GenBank/DDBJ whole genome shotgun (WGS) entry which is preliminary data.</text>
</comment>
<dbReference type="Gene3D" id="3.50.50.60">
    <property type="entry name" value="FAD/NAD(P)-binding domain"/>
    <property type="match status" value="1"/>
</dbReference>
<dbReference type="STRING" id="6832.A0A553P825"/>
<sequence length="256" mass="27776">MARRGYAARGAGLTSHGNPIITTHPSMTQPSTDPRWANVEMERYADEADVVIVGGGPAGMSAAIRLKQLAQAAGQDEFRVCVIEKSATVDKGAPLKTPVTEDKFAILSETGRIPVPILKGFPMNNHGNYIVRMGHFVQWLGEQAEALGVEIYPGFGASEVLFHEDGSVKGIATNDVGVGKDGAPKDSFERGMEFHAKCTVFGEGCRGQLTKQLMNHFDLNADNENQTYGIGLKELWQVTPENHHPGRIEHTVGWPL</sequence>
<evidence type="ECO:0000259" key="8">
    <source>
        <dbReference type="Pfam" id="PF21162"/>
    </source>
</evidence>
<comment type="function">
    <text evidence="5">Accepts electrons from ETF and reduces ubiquinone.</text>
</comment>
<dbReference type="AlphaFoldDB" id="A0A553P825"/>
<keyword evidence="5" id="KW-0830">Ubiquinone</keyword>
<dbReference type="EMBL" id="VCGU01000007">
    <property type="protein sequence ID" value="TRY73833.1"/>
    <property type="molecule type" value="Genomic_DNA"/>
</dbReference>
<dbReference type="Pfam" id="PF21162">
    <property type="entry name" value="ETFQO_UQ-bd"/>
    <property type="match status" value="1"/>
</dbReference>
<dbReference type="Pfam" id="PF07992">
    <property type="entry name" value="Pyr_redox_2"/>
    <property type="match status" value="1"/>
</dbReference>
<dbReference type="InterPro" id="IPR023753">
    <property type="entry name" value="FAD/NAD-binding_dom"/>
</dbReference>
<feature type="compositionally biased region" description="Low complexity" evidence="6">
    <location>
        <begin position="1"/>
        <end position="12"/>
    </location>
</feature>
<name>A0A553P825_TIGCA</name>
<dbReference type="InterPro" id="IPR036188">
    <property type="entry name" value="FAD/NAD-bd_sf"/>
</dbReference>
<feature type="non-terminal residue" evidence="9">
    <location>
        <position position="256"/>
    </location>
</feature>
<keyword evidence="5" id="KW-0411">Iron-sulfur</keyword>
<keyword evidence="5" id="KW-0479">Metal-binding</keyword>
<dbReference type="GO" id="GO:0004174">
    <property type="term" value="F:electron-transferring-flavoprotein dehydrogenase activity"/>
    <property type="evidence" value="ECO:0007669"/>
    <property type="project" value="UniProtKB-UniRule"/>
</dbReference>
<feature type="domain" description="FAD/NAD(P)-binding" evidence="7">
    <location>
        <begin position="49"/>
        <end position="96"/>
    </location>
</feature>
<gene>
    <name evidence="9" type="ORF">TCAL_12805</name>
</gene>
<dbReference type="GO" id="GO:0046872">
    <property type="term" value="F:metal ion binding"/>
    <property type="evidence" value="ECO:0007669"/>
    <property type="project" value="UniProtKB-KW"/>
</dbReference>
<evidence type="ECO:0000256" key="2">
    <source>
        <dbReference type="ARBA" id="ARBA00022630"/>
    </source>
</evidence>
<dbReference type="InterPro" id="IPR040156">
    <property type="entry name" value="ETF-QO"/>
</dbReference>
<dbReference type="GO" id="GO:0051539">
    <property type="term" value="F:4 iron, 4 sulfur cluster binding"/>
    <property type="evidence" value="ECO:0007669"/>
    <property type="project" value="UniProtKB-UniRule"/>
</dbReference>
<feature type="domain" description="ETF-QO/FixC ubiquinone-binding" evidence="8">
    <location>
        <begin position="228"/>
        <end position="256"/>
    </location>
</feature>
<evidence type="ECO:0000313" key="10">
    <source>
        <dbReference type="Proteomes" id="UP000318571"/>
    </source>
</evidence>
<keyword evidence="3 5" id="KW-0274">FAD</keyword>
<keyword evidence="5" id="KW-0813">Transport</keyword>
<organism evidence="9 10">
    <name type="scientific">Tigriopus californicus</name>
    <name type="common">Marine copepod</name>
    <dbReference type="NCBI Taxonomy" id="6832"/>
    <lineage>
        <taxon>Eukaryota</taxon>
        <taxon>Metazoa</taxon>
        <taxon>Ecdysozoa</taxon>
        <taxon>Arthropoda</taxon>
        <taxon>Crustacea</taxon>
        <taxon>Multicrustacea</taxon>
        <taxon>Hexanauplia</taxon>
        <taxon>Copepoda</taxon>
        <taxon>Harpacticoida</taxon>
        <taxon>Harpacticidae</taxon>
        <taxon>Tigriopus</taxon>
    </lineage>
</organism>